<comment type="cofactor">
    <cofactor evidence="18">
        <name>Mg(2+)</name>
        <dbReference type="ChEBI" id="CHEBI:18420"/>
    </cofactor>
    <text evidence="18">Mn(2+), Zn(2+), Cd(2+) and Co(2+) support activity to lesser extents.</text>
</comment>
<evidence type="ECO:0000256" key="19">
    <source>
        <dbReference type="SAM" id="Phobius"/>
    </source>
</evidence>
<evidence type="ECO:0000256" key="3">
    <source>
        <dbReference type="ARBA" id="ARBA00022475"/>
    </source>
</evidence>
<evidence type="ECO:0000256" key="10">
    <source>
        <dbReference type="ARBA" id="ARBA00022989"/>
    </source>
</evidence>
<dbReference type="EMBL" id="DPRK01000263">
    <property type="protein sequence ID" value="HCY83054.1"/>
    <property type="molecule type" value="Genomic_DNA"/>
</dbReference>
<keyword evidence="3" id="KW-1003">Cell membrane</keyword>
<dbReference type="RefSeq" id="WP_007646654.1">
    <property type="nucleotide sequence ID" value="NZ_ANLA01000003.1"/>
</dbReference>
<evidence type="ECO:0000256" key="1">
    <source>
        <dbReference type="ARBA" id="ARBA00004651"/>
    </source>
</evidence>
<keyword evidence="7 17" id="KW-0547">Nucleotide-binding</keyword>
<protein>
    <submittedName>
        <fullName evidence="20 21">Diacylglycerol kinase</fullName>
    </submittedName>
</protein>
<dbReference type="eggNOG" id="COG0818">
    <property type="taxonomic scope" value="Bacteria"/>
</dbReference>
<dbReference type="Gene3D" id="1.10.287.3610">
    <property type="match status" value="1"/>
</dbReference>
<dbReference type="Pfam" id="PF01219">
    <property type="entry name" value="DAGK_prokar"/>
    <property type="match status" value="1"/>
</dbReference>
<evidence type="ECO:0000256" key="16">
    <source>
        <dbReference type="PIRSR" id="PIRSR600829-2"/>
    </source>
</evidence>
<keyword evidence="4" id="KW-0444">Lipid biosynthesis</keyword>
<keyword evidence="6 19" id="KW-0812">Transmembrane</keyword>
<feature type="binding site" evidence="17">
    <location>
        <begin position="86"/>
        <end position="88"/>
    </location>
    <ligand>
        <name>ATP</name>
        <dbReference type="ChEBI" id="CHEBI:30616"/>
    </ligand>
</feature>
<feature type="active site" description="Proton acceptor" evidence="15">
    <location>
        <position position="70"/>
    </location>
</feature>
<dbReference type="InterPro" id="IPR033717">
    <property type="entry name" value="UDPK"/>
</dbReference>
<dbReference type="EMBL" id="ANLA01000003">
    <property type="protein sequence ID" value="EMQ96496.1"/>
    <property type="molecule type" value="Genomic_DNA"/>
</dbReference>
<feature type="binding site" evidence="17">
    <location>
        <position position="29"/>
    </location>
    <ligand>
        <name>ATP</name>
        <dbReference type="ChEBI" id="CHEBI:30616"/>
    </ligand>
</feature>
<evidence type="ECO:0000256" key="11">
    <source>
        <dbReference type="ARBA" id="ARBA00023098"/>
    </source>
</evidence>
<keyword evidence="22" id="KW-1185">Reference proteome</keyword>
<dbReference type="GO" id="GO:0008654">
    <property type="term" value="P:phospholipid biosynthetic process"/>
    <property type="evidence" value="ECO:0007669"/>
    <property type="project" value="UniProtKB-KW"/>
</dbReference>
<proteinExistence type="inferred from homology"/>
<comment type="similarity">
    <text evidence="2">Belongs to the bacterial diacylglycerol kinase family.</text>
</comment>
<dbReference type="CDD" id="cd14265">
    <property type="entry name" value="UDPK_IM_like"/>
    <property type="match status" value="1"/>
</dbReference>
<keyword evidence="13" id="KW-0594">Phospholipid biosynthesis</keyword>
<keyword evidence="18" id="KW-0460">Magnesium</keyword>
<dbReference type="Proteomes" id="UP000263268">
    <property type="component" value="Unassembled WGS sequence"/>
</dbReference>
<gene>
    <name evidence="20" type="ORF">D778_01477</name>
    <name evidence="21" type="ORF">DHV22_16355</name>
</gene>
<evidence type="ECO:0000256" key="8">
    <source>
        <dbReference type="ARBA" id="ARBA00022777"/>
    </source>
</evidence>
<keyword evidence="12 19" id="KW-0472">Membrane</keyword>
<reference evidence="21 23" key="2">
    <citation type="journal article" date="2018" name="Nat. Biotechnol.">
        <title>A standardized bacterial taxonomy based on genome phylogeny substantially revises the tree of life.</title>
        <authorList>
            <person name="Parks D.H."/>
            <person name="Chuvochina M."/>
            <person name="Waite D.W."/>
            <person name="Rinke C."/>
            <person name="Skarshewski A."/>
            <person name="Chaumeil P.A."/>
            <person name="Hugenholtz P."/>
        </authorList>
    </citation>
    <scope>NUCLEOTIDE SEQUENCE [LARGE SCALE GENOMIC DNA]</scope>
    <source>
        <strain evidence="21">UBA10227</strain>
    </source>
</reference>
<dbReference type="GeneID" id="98640062"/>
<evidence type="ECO:0000313" key="23">
    <source>
        <dbReference type="Proteomes" id="UP000263268"/>
    </source>
</evidence>
<dbReference type="GO" id="GO:0005524">
    <property type="term" value="F:ATP binding"/>
    <property type="evidence" value="ECO:0007669"/>
    <property type="project" value="UniProtKB-KW"/>
</dbReference>
<evidence type="ECO:0000313" key="22">
    <source>
        <dbReference type="Proteomes" id="UP000012024"/>
    </source>
</evidence>
<keyword evidence="5" id="KW-0808">Transferase</keyword>
<reference evidence="20 22" key="1">
    <citation type="submission" date="2012-12" db="EMBL/GenBank/DDBJ databases">
        <title>Genome assembly of Formosa sp. AK20.</title>
        <authorList>
            <person name="Kumar R."/>
            <person name="Khatri I."/>
            <person name="Vaidya B."/>
            <person name="Subramanian S."/>
            <person name="Pinnaka A."/>
        </authorList>
    </citation>
    <scope>NUCLEOTIDE SEQUENCE [LARGE SCALE GENOMIC DNA]</scope>
    <source>
        <strain evidence="20 22">AK20</strain>
    </source>
</reference>
<evidence type="ECO:0000313" key="20">
    <source>
        <dbReference type="EMBL" id="EMQ96496.1"/>
    </source>
</evidence>
<dbReference type="InterPro" id="IPR000829">
    <property type="entry name" value="DAGK"/>
</dbReference>
<evidence type="ECO:0000256" key="9">
    <source>
        <dbReference type="ARBA" id="ARBA00022840"/>
    </source>
</evidence>
<evidence type="ECO:0000256" key="13">
    <source>
        <dbReference type="ARBA" id="ARBA00023209"/>
    </source>
</evidence>
<evidence type="ECO:0000256" key="15">
    <source>
        <dbReference type="PIRSR" id="PIRSR600829-1"/>
    </source>
</evidence>
<organism evidence="20 22">
    <name type="scientific">Xanthomarina gelatinilytica</name>
    <dbReference type="NCBI Taxonomy" id="1137281"/>
    <lineage>
        <taxon>Bacteria</taxon>
        <taxon>Pseudomonadati</taxon>
        <taxon>Bacteroidota</taxon>
        <taxon>Flavobacteriia</taxon>
        <taxon>Flavobacteriales</taxon>
        <taxon>Flavobacteriaceae</taxon>
        <taxon>Xanthomarina</taxon>
    </lineage>
</organism>
<feature type="binding site" evidence="18">
    <location>
        <position position="77"/>
    </location>
    <ligand>
        <name>a divalent metal cation</name>
        <dbReference type="ChEBI" id="CHEBI:60240"/>
    </ligand>
</feature>
<dbReference type="GO" id="GO:0005886">
    <property type="term" value="C:plasma membrane"/>
    <property type="evidence" value="ECO:0007669"/>
    <property type="project" value="UniProtKB-SubCell"/>
</dbReference>
<dbReference type="Proteomes" id="UP000012024">
    <property type="component" value="Unassembled WGS sequence"/>
</dbReference>
<evidence type="ECO:0000256" key="5">
    <source>
        <dbReference type="ARBA" id="ARBA00022679"/>
    </source>
</evidence>
<keyword evidence="9 17" id="KW-0067">ATP-binding</keyword>
<evidence type="ECO:0000256" key="12">
    <source>
        <dbReference type="ARBA" id="ARBA00023136"/>
    </source>
</evidence>
<dbReference type="GO" id="GO:0016301">
    <property type="term" value="F:kinase activity"/>
    <property type="evidence" value="ECO:0007669"/>
    <property type="project" value="UniProtKB-KW"/>
</dbReference>
<evidence type="ECO:0000256" key="6">
    <source>
        <dbReference type="ARBA" id="ARBA00022692"/>
    </source>
</evidence>
<sequence>MTKKESFFVNRLKSVAFAFNGAWLLLKTEPSIKIQVFIGITMTLIGFLVGLSTTEWILQTLTIGIIIALEGLNTAIEEMADFIHPEYHPKIGLIKDLAAGAVFIFALVALIVGGIIYFPKIF</sequence>
<keyword evidence="14" id="KW-1208">Phospholipid metabolism</keyword>
<keyword evidence="10 19" id="KW-1133">Transmembrane helix</keyword>
<feature type="binding site" evidence="17">
    <location>
        <position position="77"/>
    </location>
    <ligand>
        <name>ATP</name>
        <dbReference type="ChEBI" id="CHEBI:30616"/>
    </ligand>
</feature>
<comment type="caution">
    <text evidence="20">The sequence shown here is derived from an EMBL/GenBank/DDBJ whole genome shotgun (WGS) entry which is preliminary data.</text>
</comment>
<evidence type="ECO:0000256" key="14">
    <source>
        <dbReference type="ARBA" id="ARBA00023264"/>
    </source>
</evidence>
<feature type="binding site" evidence="16">
    <location>
        <position position="70"/>
    </location>
    <ligand>
        <name>substrate</name>
    </ligand>
</feature>
<dbReference type="AlphaFoldDB" id="M7MN47"/>
<evidence type="ECO:0000313" key="21">
    <source>
        <dbReference type="EMBL" id="HCY83054.1"/>
    </source>
</evidence>
<evidence type="ECO:0000256" key="18">
    <source>
        <dbReference type="PIRSR" id="PIRSR600829-4"/>
    </source>
</evidence>
<comment type="subcellular location">
    <subcellularLocation>
        <location evidence="1">Cell membrane</location>
        <topology evidence="1">Multi-pass membrane protein</topology>
    </subcellularLocation>
</comment>
<dbReference type="PATRIC" id="fig|1137281.3.peg.113"/>
<evidence type="ECO:0000256" key="17">
    <source>
        <dbReference type="PIRSR" id="PIRSR600829-3"/>
    </source>
</evidence>
<dbReference type="OrthoDB" id="1493837at2"/>
<feature type="transmembrane region" description="Helical" evidence="19">
    <location>
        <begin position="34"/>
        <end position="51"/>
    </location>
</feature>
<dbReference type="GO" id="GO:0046872">
    <property type="term" value="F:metal ion binding"/>
    <property type="evidence" value="ECO:0007669"/>
    <property type="project" value="UniProtKB-KW"/>
</dbReference>
<evidence type="ECO:0000256" key="2">
    <source>
        <dbReference type="ARBA" id="ARBA00005967"/>
    </source>
</evidence>
<feature type="transmembrane region" description="Helical" evidence="19">
    <location>
        <begin position="97"/>
        <end position="118"/>
    </location>
</feature>
<dbReference type="PANTHER" id="PTHR34299">
    <property type="entry name" value="DIACYLGLYCEROL KINASE"/>
    <property type="match status" value="1"/>
</dbReference>
<keyword evidence="8 20" id="KW-0418">Kinase</keyword>
<evidence type="ECO:0000256" key="4">
    <source>
        <dbReference type="ARBA" id="ARBA00022516"/>
    </source>
</evidence>
<name>M7MN47_9FLAO</name>
<feature type="binding site" evidence="18">
    <location>
        <position position="29"/>
    </location>
    <ligand>
        <name>a divalent metal cation</name>
        <dbReference type="ChEBI" id="CHEBI:60240"/>
    </ligand>
</feature>
<keyword evidence="11" id="KW-0443">Lipid metabolism</keyword>
<keyword evidence="18" id="KW-0479">Metal-binding</keyword>
<accession>M7MN47</accession>
<feature type="binding site" evidence="17">
    <location>
        <begin position="95"/>
        <end position="96"/>
    </location>
    <ligand>
        <name>ATP</name>
        <dbReference type="ChEBI" id="CHEBI:30616"/>
    </ligand>
</feature>
<dbReference type="PANTHER" id="PTHR34299:SF1">
    <property type="entry name" value="DIACYLGLYCEROL KINASE"/>
    <property type="match status" value="1"/>
</dbReference>
<dbReference type="InterPro" id="IPR036945">
    <property type="entry name" value="DAGK_sf"/>
</dbReference>
<evidence type="ECO:0000256" key="7">
    <source>
        <dbReference type="ARBA" id="ARBA00022741"/>
    </source>
</evidence>